<reference evidence="2 3" key="1">
    <citation type="journal article" date="2012" name="J. Bacteriol.">
        <title>Genome Sequence of Fibrella aestuarina BUZ 2T, a Filamentous Marine Bacterium.</title>
        <authorList>
            <person name="Filippini M."/>
            <person name="Qi W."/>
            <person name="Blom J."/>
            <person name="Goesmann A."/>
            <person name="Smits T.H."/>
            <person name="Bagheri H.C."/>
        </authorList>
    </citation>
    <scope>NUCLEOTIDE SEQUENCE [LARGE SCALE GENOMIC DNA]</scope>
    <source>
        <strain evidence="3">BUZ 2T</strain>
    </source>
</reference>
<gene>
    <name evidence="2" type="ORF">FAES_3282</name>
</gene>
<name>I0KAY8_9BACT</name>
<dbReference type="Proteomes" id="UP000011058">
    <property type="component" value="Chromosome"/>
</dbReference>
<dbReference type="STRING" id="1166018.FAES_3282"/>
<feature type="region of interest" description="Disordered" evidence="1">
    <location>
        <begin position="1"/>
        <end position="36"/>
    </location>
</feature>
<sequence length="397" mass="45973">MRTAQSPRRSTRSVQPTSGRRHRQSPAPPVPTIRPAGPAFLTQPILPIQFQSDRIQDSYGRFYKKSGPDDQAKEVAEYYASLDHLASLYNFQPRNCRDMAYPMNIGLSFIAARQQLKAIKPDLTLVLVAQSYKDEKKYRATLATVQAEDTDISLYNVPVRPYQRMIGDRRQRQRLRLLDSLFAFLYRRVAFPYCGPDDSSYFDDILSYTIDEDGIYASERDAEEEYGDHYKAAKRKVFDIRRLCLQSKKRFNHEYHVQQLSQRVNSFKPKSELDQDLLIAAQKLVEVECHFPHHSFKMATDNHHLEIKDRAEGTIFVDQIATFVWSDNDEFYSLYTQFLDDEMSSGCDQEPLQSVQVFDSPQAKDIHADYQEYYQLLLDAVGDLGAVLSRMDHGKCE</sequence>
<evidence type="ECO:0000313" key="2">
    <source>
        <dbReference type="EMBL" id="CCH01291.1"/>
    </source>
</evidence>
<evidence type="ECO:0000313" key="3">
    <source>
        <dbReference type="Proteomes" id="UP000011058"/>
    </source>
</evidence>
<protein>
    <submittedName>
        <fullName evidence="2">Uncharacterized protein</fullName>
    </submittedName>
</protein>
<proteinExistence type="predicted"/>
<dbReference type="KEGG" id="fae:FAES_3282"/>
<keyword evidence="3" id="KW-1185">Reference proteome</keyword>
<dbReference type="EMBL" id="HE796683">
    <property type="protein sequence ID" value="CCH01291.1"/>
    <property type="molecule type" value="Genomic_DNA"/>
</dbReference>
<accession>I0KAY8</accession>
<dbReference type="eggNOG" id="ENOG502Z8TP">
    <property type="taxonomic scope" value="Bacteria"/>
</dbReference>
<dbReference type="AlphaFoldDB" id="I0KAY8"/>
<organism evidence="2 3">
    <name type="scientific">Fibrella aestuarina BUZ 2</name>
    <dbReference type="NCBI Taxonomy" id="1166018"/>
    <lineage>
        <taxon>Bacteria</taxon>
        <taxon>Pseudomonadati</taxon>
        <taxon>Bacteroidota</taxon>
        <taxon>Cytophagia</taxon>
        <taxon>Cytophagales</taxon>
        <taxon>Spirosomataceae</taxon>
        <taxon>Fibrella</taxon>
    </lineage>
</organism>
<evidence type="ECO:0000256" key="1">
    <source>
        <dbReference type="SAM" id="MobiDB-lite"/>
    </source>
</evidence>
<feature type="compositionally biased region" description="Polar residues" evidence="1">
    <location>
        <begin position="1"/>
        <end position="18"/>
    </location>
</feature>
<dbReference type="HOGENOM" id="CLU_693981_0_0_10"/>